<accession>A0A9X3Z1K0</accession>
<evidence type="ECO:0000259" key="2">
    <source>
        <dbReference type="Pfam" id="PF07905"/>
    </source>
</evidence>
<dbReference type="EMBL" id="JAPYYP010000001">
    <property type="protein sequence ID" value="MDA5106772.1"/>
    <property type="molecule type" value="Genomic_DNA"/>
</dbReference>
<evidence type="ECO:0000313" key="6">
    <source>
        <dbReference type="Proteomes" id="UP001151071"/>
    </source>
</evidence>
<dbReference type="InterPro" id="IPR042070">
    <property type="entry name" value="PucR_C-HTH_sf"/>
</dbReference>
<dbReference type="PANTHER" id="PTHR33744:SF1">
    <property type="entry name" value="DNA-BINDING TRANSCRIPTIONAL ACTIVATOR ADER"/>
    <property type="match status" value="1"/>
</dbReference>
<dbReference type="AlphaFoldDB" id="A0A9X3Z1K0"/>
<keyword evidence="6" id="KW-1185">Reference proteome</keyword>
<evidence type="ECO:0000259" key="4">
    <source>
        <dbReference type="Pfam" id="PF17853"/>
    </source>
</evidence>
<dbReference type="Pfam" id="PF13556">
    <property type="entry name" value="HTH_30"/>
    <property type="match status" value="1"/>
</dbReference>
<protein>
    <submittedName>
        <fullName evidence="5">PucR family transcriptional regulator ligand-binding domain-containing protein</fullName>
    </submittedName>
</protein>
<gene>
    <name evidence="5" type="ORF">O3V59_00210</name>
</gene>
<comment type="caution">
    <text evidence="5">The sequence shown here is derived from an EMBL/GenBank/DDBJ whole genome shotgun (WGS) entry which is preliminary data.</text>
</comment>
<feature type="domain" description="Purine catabolism PurC-like" evidence="2">
    <location>
        <begin position="7"/>
        <end position="129"/>
    </location>
</feature>
<name>A0A9X3Z1K0_9BACL</name>
<feature type="domain" description="CdaR GGDEF-like" evidence="4">
    <location>
        <begin position="291"/>
        <end position="416"/>
    </location>
</feature>
<reference evidence="5" key="1">
    <citation type="submission" date="2022-12" db="EMBL/GenBank/DDBJ databases">
        <title>Draft genome sequence of the thermophilic strain Brevibacillus thermoruber HT42, isolated from Los Humeros, Puebla, Mexico, with biotechnological potential.</title>
        <authorList>
            <person name="Lara Sanchez J."/>
            <person name="Solis Palacios R."/>
            <person name="Bustos Baena A.S."/>
            <person name="Ruz Baez A.E."/>
            <person name="Espinosa Luna G."/>
            <person name="Oliart Ros R.M."/>
        </authorList>
    </citation>
    <scope>NUCLEOTIDE SEQUENCE</scope>
    <source>
        <strain evidence="5">HT42</strain>
    </source>
</reference>
<dbReference type="InterPro" id="IPR025736">
    <property type="entry name" value="PucR_C-HTH_dom"/>
</dbReference>
<organism evidence="5 6">
    <name type="scientific">Brevibacillus thermoruber</name>
    <dbReference type="NCBI Taxonomy" id="33942"/>
    <lineage>
        <taxon>Bacteria</taxon>
        <taxon>Bacillati</taxon>
        <taxon>Bacillota</taxon>
        <taxon>Bacilli</taxon>
        <taxon>Bacillales</taxon>
        <taxon>Paenibacillaceae</taxon>
        <taxon>Brevibacillus</taxon>
    </lineage>
</organism>
<dbReference type="InterPro" id="IPR041522">
    <property type="entry name" value="CdaR_GGDEF"/>
</dbReference>
<dbReference type="Proteomes" id="UP001151071">
    <property type="component" value="Unassembled WGS sequence"/>
</dbReference>
<feature type="domain" description="PucR C-terminal helix-turn-helix" evidence="3">
    <location>
        <begin position="478"/>
        <end position="535"/>
    </location>
</feature>
<comment type="similarity">
    <text evidence="1">Belongs to the CdaR family.</text>
</comment>
<dbReference type="Pfam" id="PF17853">
    <property type="entry name" value="GGDEF_2"/>
    <property type="match status" value="1"/>
</dbReference>
<evidence type="ECO:0000256" key="1">
    <source>
        <dbReference type="ARBA" id="ARBA00006754"/>
    </source>
</evidence>
<evidence type="ECO:0000313" key="5">
    <source>
        <dbReference type="EMBL" id="MDA5106772.1"/>
    </source>
</evidence>
<dbReference type="InterPro" id="IPR051448">
    <property type="entry name" value="CdaR-like_regulators"/>
</dbReference>
<dbReference type="PANTHER" id="PTHR33744">
    <property type="entry name" value="CARBOHYDRATE DIACID REGULATOR"/>
    <property type="match status" value="1"/>
</dbReference>
<dbReference type="RefSeq" id="WP_271139201.1">
    <property type="nucleotide sequence ID" value="NZ_JAPYYP010000001.1"/>
</dbReference>
<proteinExistence type="inferred from homology"/>
<evidence type="ECO:0000259" key="3">
    <source>
        <dbReference type="Pfam" id="PF13556"/>
    </source>
</evidence>
<sequence>MITVRELIEVAGMDTTAVLAGEAFLDKELRGVTSFDSPDGHRWLRPGEFVLTTGFPFVAQGRETASGLIQLIDALAERGTTGFAIKLGRYVDALPEAVIARAIDRQMPVLSFPMEKGWSDVIVPVTSYINAKQRQELDRTHAIYERFHRHLTSGGGVENLAELLHRVLERPVSIYLRAPRKRLDVPATVTHAPPLEKLLGRTGPNVSTREPLTRYRDRHLIRWLLHHGETQGAILLWEVERDLHPWEKVAIEQTAALLSLEIERHQTVAAACQRFRNDFLHLLVAGCDGSRDLLYRKAEEAGWSLADHYAAAVLSDAGAPDIMHTWKERAALIEALRSEWEHISPSVLCGLDRENRILLLFPADAGSAEPSPEAVESVKRIARRHTRPLCLGIGRLHPGLEAVPHSYREAVIACRAALNAVPNAPAGGQSTPLVVRWFARLGLERVLFAASPEQEARRLANEYLDSLSRYDRERNGQLVRTLRAFLEADGNHAAAAEKLFVHKNTVKYRLQLIRELTGLQPECGRDQLLFRIALTVRSAG</sequence>
<dbReference type="InterPro" id="IPR012914">
    <property type="entry name" value="PucR_dom"/>
</dbReference>
<dbReference type="Gene3D" id="1.10.10.2840">
    <property type="entry name" value="PucR C-terminal helix-turn-helix domain"/>
    <property type="match status" value="1"/>
</dbReference>
<dbReference type="Pfam" id="PF07905">
    <property type="entry name" value="PucR"/>
    <property type="match status" value="1"/>
</dbReference>